<proteinExistence type="predicted"/>
<dbReference type="Proteomes" id="UP001499915">
    <property type="component" value="Unassembled WGS sequence"/>
</dbReference>
<comment type="caution">
    <text evidence="2">The sequence shown here is derived from an EMBL/GenBank/DDBJ whole genome shotgun (WGS) entry which is preliminary data.</text>
</comment>
<keyword evidence="3" id="KW-1185">Reference proteome</keyword>
<dbReference type="Pfam" id="PF07963">
    <property type="entry name" value="N_methyl"/>
    <property type="match status" value="1"/>
</dbReference>
<dbReference type="Pfam" id="PF16732">
    <property type="entry name" value="ComP_DUS"/>
    <property type="match status" value="1"/>
</dbReference>
<dbReference type="SUPFAM" id="SSF54523">
    <property type="entry name" value="Pili subunits"/>
    <property type="match status" value="1"/>
</dbReference>
<dbReference type="PROSITE" id="PS00409">
    <property type="entry name" value="PROKAR_NTER_METHYL"/>
    <property type="match status" value="1"/>
</dbReference>
<evidence type="ECO:0000256" key="1">
    <source>
        <dbReference type="SAM" id="Phobius"/>
    </source>
</evidence>
<keyword evidence="1" id="KW-1133">Transmembrane helix</keyword>
<dbReference type="InterPro" id="IPR031982">
    <property type="entry name" value="PilE-like"/>
</dbReference>
<dbReference type="RefSeq" id="WP_343805497.1">
    <property type="nucleotide sequence ID" value="NZ_BAAAET010000002.1"/>
</dbReference>
<keyword evidence="1" id="KW-0472">Membrane</keyword>
<dbReference type="InterPro" id="IPR012902">
    <property type="entry name" value="N_methyl_site"/>
</dbReference>
<accession>A0ABP3TC63</accession>
<dbReference type="InterPro" id="IPR045584">
    <property type="entry name" value="Pilin-like"/>
</dbReference>
<sequence length="128" mass="13263">MRTALRTNAGFTLIELMIVVVVIGVLASIAYPAYLEYVAKSKRAEGKAALALAAQRMERCFTANNTYAGCAINVVVDSGSYTISLQGAATTSAYKLQAVPAGGFTGDACGTLTINQAGETSAAQADCW</sequence>
<dbReference type="NCBIfam" id="TIGR02532">
    <property type="entry name" value="IV_pilin_GFxxxE"/>
    <property type="match status" value="1"/>
</dbReference>
<dbReference type="PANTHER" id="PTHR30093">
    <property type="entry name" value="GENERAL SECRETION PATHWAY PROTEIN G"/>
    <property type="match status" value="1"/>
</dbReference>
<evidence type="ECO:0000313" key="2">
    <source>
        <dbReference type="EMBL" id="GAA0692976.1"/>
    </source>
</evidence>
<name>A0ABP3TC63_9GAMM</name>
<gene>
    <name evidence="2" type="ORF">GCM10009104_20260</name>
</gene>
<keyword evidence="1" id="KW-0812">Transmembrane</keyword>
<organism evidence="2 3">
    <name type="scientific">Marinobacterium maritimum</name>
    <dbReference type="NCBI Taxonomy" id="500162"/>
    <lineage>
        <taxon>Bacteria</taxon>
        <taxon>Pseudomonadati</taxon>
        <taxon>Pseudomonadota</taxon>
        <taxon>Gammaproteobacteria</taxon>
        <taxon>Oceanospirillales</taxon>
        <taxon>Oceanospirillaceae</taxon>
        <taxon>Marinobacterium</taxon>
    </lineage>
</organism>
<protein>
    <submittedName>
        <fullName evidence="2">Type IV pilin protein</fullName>
    </submittedName>
</protein>
<dbReference type="PANTHER" id="PTHR30093:SF47">
    <property type="entry name" value="TYPE IV PILUS NON-CORE MINOR PILIN PILE"/>
    <property type="match status" value="1"/>
</dbReference>
<dbReference type="EMBL" id="BAAAET010000002">
    <property type="protein sequence ID" value="GAA0692976.1"/>
    <property type="molecule type" value="Genomic_DNA"/>
</dbReference>
<dbReference type="Gene3D" id="3.30.700.10">
    <property type="entry name" value="Glycoprotein, Type 4 Pilin"/>
    <property type="match status" value="1"/>
</dbReference>
<evidence type="ECO:0000313" key="3">
    <source>
        <dbReference type="Proteomes" id="UP001499915"/>
    </source>
</evidence>
<reference evidence="3" key="1">
    <citation type="journal article" date="2019" name="Int. J. Syst. Evol. Microbiol.">
        <title>The Global Catalogue of Microorganisms (GCM) 10K type strain sequencing project: providing services to taxonomists for standard genome sequencing and annotation.</title>
        <authorList>
            <consortium name="The Broad Institute Genomics Platform"/>
            <consortium name="The Broad Institute Genome Sequencing Center for Infectious Disease"/>
            <person name="Wu L."/>
            <person name="Ma J."/>
        </authorList>
    </citation>
    <scope>NUCLEOTIDE SEQUENCE [LARGE SCALE GENOMIC DNA]</scope>
    <source>
        <strain evidence="3">JCM 15134</strain>
    </source>
</reference>
<feature type="transmembrane region" description="Helical" evidence="1">
    <location>
        <begin position="12"/>
        <end position="34"/>
    </location>
</feature>